<dbReference type="PANTHER" id="PTHR10030">
    <property type="entry name" value="ALPHA-L-FUCOSIDASE"/>
    <property type="match status" value="1"/>
</dbReference>
<dbReference type="GO" id="GO:0016139">
    <property type="term" value="P:glycoside catabolic process"/>
    <property type="evidence" value="ECO:0007669"/>
    <property type="project" value="TreeGrafter"/>
</dbReference>
<dbReference type="Gene3D" id="2.60.40.1180">
    <property type="entry name" value="Golgi alpha-mannosidase II"/>
    <property type="match status" value="1"/>
</dbReference>
<dbReference type="InterPro" id="IPR013780">
    <property type="entry name" value="Glyco_hydro_b"/>
</dbReference>
<accession>A0A917J2C1</accession>
<keyword evidence="9" id="KW-1185">Reference proteome</keyword>
<dbReference type="InterPro" id="IPR000933">
    <property type="entry name" value="Glyco_hydro_29"/>
</dbReference>
<evidence type="ECO:0000256" key="2">
    <source>
        <dbReference type="ARBA" id="ARBA00012662"/>
    </source>
</evidence>
<dbReference type="InterPro" id="IPR017853">
    <property type="entry name" value="GH"/>
</dbReference>
<keyword evidence="4" id="KW-0378">Hydrolase</keyword>
<feature type="domain" description="Glycoside hydrolase family 29 N-terminal" evidence="6">
    <location>
        <begin position="37"/>
        <end position="429"/>
    </location>
</feature>
<dbReference type="SMART" id="SM00812">
    <property type="entry name" value="Alpha_L_fucos"/>
    <property type="match status" value="1"/>
</dbReference>
<dbReference type="Gene3D" id="3.20.20.80">
    <property type="entry name" value="Glycosidases"/>
    <property type="match status" value="1"/>
</dbReference>
<protein>
    <recommendedName>
        <fullName evidence="2">alpha-L-fucosidase</fullName>
        <ecNumber evidence="2">3.2.1.51</ecNumber>
    </recommendedName>
</protein>
<evidence type="ECO:0000256" key="3">
    <source>
        <dbReference type="ARBA" id="ARBA00022729"/>
    </source>
</evidence>
<dbReference type="GO" id="GO:0006004">
    <property type="term" value="P:fucose metabolic process"/>
    <property type="evidence" value="ECO:0007669"/>
    <property type="project" value="TreeGrafter"/>
</dbReference>
<gene>
    <name evidence="8" type="ORF">GCM10011379_32520</name>
</gene>
<evidence type="ECO:0000313" key="9">
    <source>
        <dbReference type="Proteomes" id="UP000627292"/>
    </source>
</evidence>
<reference evidence="8" key="2">
    <citation type="submission" date="2020-09" db="EMBL/GenBank/DDBJ databases">
        <authorList>
            <person name="Sun Q."/>
            <person name="Zhou Y."/>
        </authorList>
    </citation>
    <scope>NUCLEOTIDE SEQUENCE</scope>
    <source>
        <strain evidence="8">CGMCC 1.15290</strain>
    </source>
</reference>
<evidence type="ECO:0000256" key="5">
    <source>
        <dbReference type="ARBA" id="ARBA00023295"/>
    </source>
</evidence>
<dbReference type="GO" id="GO:0005764">
    <property type="term" value="C:lysosome"/>
    <property type="evidence" value="ECO:0007669"/>
    <property type="project" value="TreeGrafter"/>
</dbReference>
<dbReference type="GO" id="GO:0004560">
    <property type="term" value="F:alpha-L-fucosidase activity"/>
    <property type="evidence" value="ECO:0007669"/>
    <property type="project" value="InterPro"/>
</dbReference>
<dbReference type="InterPro" id="IPR031919">
    <property type="entry name" value="Fucosidase_C"/>
</dbReference>
<keyword evidence="5" id="KW-0326">Glycosidase</keyword>
<evidence type="ECO:0000256" key="4">
    <source>
        <dbReference type="ARBA" id="ARBA00022801"/>
    </source>
</evidence>
<evidence type="ECO:0000313" key="8">
    <source>
        <dbReference type="EMBL" id="GGH72282.1"/>
    </source>
</evidence>
<dbReference type="EMBL" id="BMIB01000003">
    <property type="protein sequence ID" value="GGH72282.1"/>
    <property type="molecule type" value="Genomic_DNA"/>
</dbReference>
<dbReference type="Proteomes" id="UP000627292">
    <property type="component" value="Unassembled WGS sequence"/>
</dbReference>
<proteinExistence type="inferred from homology"/>
<dbReference type="Pfam" id="PF01120">
    <property type="entry name" value="Alpha_L_fucos"/>
    <property type="match status" value="1"/>
</dbReference>
<evidence type="ECO:0000259" key="7">
    <source>
        <dbReference type="Pfam" id="PF16757"/>
    </source>
</evidence>
<comment type="caution">
    <text evidence="8">The sequence shown here is derived from an EMBL/GenBank/DDBJ whole genome shotgun (WGS) entry which is preliminary data.</text>
</comment>
<comment type="similarity">
    <text evidence="1">Belongs to the glycosyl hydrolase 29 family.</text>
</comment>
<dbReference type="InterPro" id="IPR057739">
    <property type="entry name" value="Glyco_hydro_29_N"/>
</dbReference>
<name>A0A917J2C1_9BACT</name>
<sequence>MDRRMLLKQLGMAVPAYLLATKGNAMGLLDGSDGYMAKGRFQPTWNSLQGYQVPEWYKKAKFGIWAHWGPQCEPEYGDWYARGMYEEGSDQYNYHVKKYGHPSKFGFKDVINQWKADEWHPEELVNFYKRVGAKYFFAMANHHDNLDLWNSKHHYWNSVNLGPKKDIIGGWAKAAKAAGLPFGVSVHAAHAWTWYETAQLADKKGPLQGVPYDGKLTKADGKGLWWEGLDPQDLYTQNHPLSSTENNLNIHAQWHWGNGVALPSKAYCELFYKRTIELIDKYEPELIYFDDTVLPFHPINDIGLKITAHHYNKSIQRNNGRLDAVVFGKILDEMQRQCLVWDIERGQSNVIEPFTWQTDTCLGNWHYDKRVYDHKGYKSARTVVQTLVDVVSKNGNFLLNVPVKGNGSIDEQERAILEEVAAWMQVNSECIYDTTPWKVLGEGPAMENAAPLSAQGFNEGKGKRMDATDIRFTLKGKTLYAVLMGWPEEGVARIKSLSAGNPLWPGDINKVQLVGGAELTHKRSSTELLVNLPDQKTAQPYAVVLKIV</sequence>
<keyword evidence="3" id="KW-0732">Signal</keyword>
<dbReference type="SUPFAM" id="SSF51445">
    <property type="entry name" value="(Trans)glycosidases"/>
    <property type="match status" value="1"/>
</dbReference>
<evidence type="ECO:0000259" key="6">
    <source>
        <dbReference type="Pfam" id="PF01120"/>
    </source>
</evidence>
<dbReference type="PANTHER" id="PTHR10030:SF37">
    <property type="entry name" value="ALPHA-L-FUCOSIDASE-RELATED"/>
    <property type="match status" value="1"/>
</dbReference>
<dbReference type="EC" id="3.2.1.51" evidence="2"/>
<dbReference type="Pfam" id="PF16757">
    <property type="entry name" value="Fucosidase_C"/>
    <property type="match status" value="1"/>
</dbReference>
<reference evidence="8" key="1">
    <citation type="journal article" date="2014" name="Int. J. Syst. Evol. Microbiol.">
        <title>Complete genome sequence of Corynebacterium casei LMG S-19264T (=DSM 44701T), isolated from a smear-ripened cheese.</title>
        <authorList>
            <consortium name="US DOE Joint Genome Institute (JGI-PGF)"/>
            <person name="Walter F."/>
            <person name="Albersmeier A."/>
            <person name="Kalinowski J."/>
            <person name="Ruckert C."/>
        </authorList>
    </citation>
    <scope>NUCLEOTIDE SEQUENCE</scope>
    <source>
        <strain evidence="8">CGMCC 1.15290</strain>
    </source>
</reference>
<feature type="domain" description="Alpha-L-fucosidase C-terminal" evidence="7">
    <location>
        <begin position="468"/>
        <end position="547"/>
    </location>
</feature>
<evidence type="ECO:0000256" key="1">
    <source>
        <dbReference type="ARBA" id="ARBA00007951"/>
    </source>
</evidence>
<organism evidence="8 9">
    <name type="scientific">Filimonas zeae</name>
    <dbReference type="NCBI Taxonomy" id="1737353"/>
    <lineage>
        <taxon>Bacteria</taxon>
        <taxon>Pseudomonadati</taxon>
        <taxon>Bacteroidota</taxon>
        <taxon>Chitinophagia</taxon>
        <taxon>Chitinophagales</taxon>
        <taxon>Chitinophagaceae</taxon>
        <taxon>Filimonas</taxon>
    </lineage>
</organism>
<dbReference type="RefSeq" id="WP_188954115.1">
    <property type="nucleotide sequence ID" value="NZ_BMIB01000003.1"/>
</dbReference>
<dbReference type="AlphaFoldDB" id="A0A917J2C1"/>